<protein>
    <submittedName>
        <fullName evidence="1">Uncharacterized protein</fullName>
    </submittedName>
</protein>
<dbReference type="EMBL" id="CP054569">
    <property type="protein sequence ID" value="QKQ46786.1"/>
    <property type="molecule type" value="Genomic_DNA"/>
</dbReference>
<dbReference type="RefSeq" id="WP_174716075.1">
    <property type="nucleotide sequence ID" value="NZ_CP054569.1"/>
</dbReference>
<proteinExistence type="predicted"/>
<dbReference type="Proteomes" id="UP000509782">
    <property type="component" value="Chromosome"/>
</dbReference>
<accession>A0A6N0JJC6</accession>
<dbReference type="AlphaFoldDB" id="A0A6N0JJC6"/>
<evidence type="ECO:0000313" key="2">
    <source>
        <dbReference type="Proteomes" id="UP000509782"/>
    </source>
</evidence>
<reference evidence="1 2" key="1">
    <citation type="submission" date="2020-05" db="EMBL/GenBank/DDBJ databases">
        <title>FDA dAtabase for Regulatory Grade micrObial Sequences (FDA-ARGOS): Supporting development and validation of Infectious Disease Dx tests.</title>
        <authorList>
            <person name="Sproer C."/>
            <person name="Gronow S."/>
            <person name="Severitt S."/>
            <person name="Schroder I."/>
            <person name="Tallon L."/>
            <person name="Sadzewicz L."/>
            <person name="Zhao X."/>
            <person name="Vavikolanu K."/>
            <person name="Mehta A."/>
            <person name="Aluvathingal J."/>
            <person name="Nadendla S."/>
            <person name="Myers T."/>
            <person name="Yan Y."/>
            <person name="Sichtig H."/>
        </authorList>
    </citation>
    <scope>NUCLEOTIDE SEQUENCE [LARGE SCALE GENOMIC DNA]</scope>
    <source>
        <strain evidence="1 2">FDAARGOS_787</strain>
    </source>
</reference>
<organism evidence="1 2">
    <name type="scientific">Achromobacter denitrificans</name>
    <name type="common">Alcaligenes denitrificans</name>
    <dbReference type="NCBI Taxonomy" id="32002"/>
    <lineage>
        <taxon>Bacteria</taxon>
        <taxon>Pseudomonadati</taxon>
        <taxon>Pseudomonadota</taxon>
        <taxon>Betaproteobacteria</taxon>
        <taxon>Burkholderiales</taxon>
        <taxon>Alcaligenaceae</taxon>
        <taxon>Achromobacter</taxon>
    </lineage>
</organism>
<name>A0A6N0JJC6_ACHDE</name>
<evidence type="ECO:0000313" key="1">
    <source>
        <dbReference type="EMBL" id="QKQ46786.1"/>
    </source>
</evidence>
<gene>
    <name evidence="1" type="ORF">FOC81_08805</name>
</gene>
<sequence>MNEILNLKHTLPDAALTHYISQESIEAGRDPCSTISTVAHVLVSERHGKFDLVHLVAHLMAQRDRALAQLRECAETLGADRIDEMRASRAFADAMALLAEMPHISSTPAGDAALKEHE</sequence>